<name>A0A1N6TCL3_9SPIO</name>
<dbReference type="Proteomes" id="UP000186400">
    <property type="component" value="Unassembled WGS sequence"/>
</dbReference>
<reference evidence="3 4" key="1">
    <citation type="submission" date="2017-01" db="EMBL/GenBank/DDBJ databases">
        <authorList>
            <person name="Mah S.A."/>
            <person name="Swanson W.J."/>
            <person name="Moy G.W."/>
            <person name="Vacquier V.D."/>
        </authorList>
    </citation>
    <scope>NUCLEOTIDE SEQUENCE [LARGE SCALE GENOMIC DNA]</scope>
    <source>
        <strain evidence="3 4">ASpG1</strain>
    </source>
</reference>
<evidence type="ECO:0000313" key="3">
    <source>
        <dbReference type="EMBL" id="SIQ51112.1"/>
    </source>
</evidence>
<dbReference type="AlphaFoldDB" id="A0A1N6TCL3"/>
<gene>
    <name evidence="2" type="ORF">SAMN05920897_1061</name>
    <name evidence="3" type="ORF">SAMN05920897_1101</name>
</gene>
<dbReference type="EMBL" id="FTMS01000010">
    <property type="protein sequence ID" value="SIQ51112.1"/>
    <property type="molecule type" value="Genomic_DNA"/>
</dbReference>
<feature type="non-terminal residue" evidence="3">
    <location>
        <position position="38"/>
    </location>
</feature>
<keyword evidence="4" id="KW-1185">Reference proteome</keyword>
<protein>
    <submittedName>
        <fullName evidence="3">Uncharacterized protein</fullName>
    </submittedName>
</protein>
<feature type="region of interest" description="Disordered" evidence="1">
    <location>
        <begin position="17"/>
        <end position="38"/>
    </location>
</feature>
<proteinExistence type="predicted"/>
<accession>A0A1N6TCL3</accession>
<sequence>MGNREAIQHMKTIREQVRLGGGEARIEQQHQKGKHTAR</sequence>
<dbReference type="EMBL" id="FTMS01000006">
    <property type="protein sequence ID" value="SIQ25091.1"/>
    <property type="molecule type" value="Genomic_DNA"/>
</dbReference>
<evidence type="ECO:0000313" key="4">
    <source>
        <dbReference type="Proteomes" id="UP000186400"/>
    </source>
</evidence>
<organism evidence="3 4">
    <name type="scientific">Alkalispirochaeta americana</name>
    <dbReference type="NCBI Taxonomy" id="159291"/>
    <lineage>
        <taxon>Bacteria</taxon>
        <taxon>Pseudomonadati</taxon>
        <taxon>Spirochaetota</taxon>
        <taxon>Spirochaetia</taxon>
        <taxon>Spirochaetales</taxon>
        <taxon>Spirochaetaceae</taxon>
        <taxon>Alkalispirochaeta</taxon>
    </lineage>
</organism>
<evidence type="ECO:0000313" key="2">
    <source>
        <dbReference type="EMBL" id="SIQ25091.1"/>
    </source>
</evidence>
<evidence type="ECO:0000256" key="1">
    <source>
        <dbReference type="SAM" id="MobiDB-lite"/>
    </source>
</evidence>